<dbReference type="RefSeq" id="WP_200065422.1">
    <property type="nucleotide sequence ID" value="NZ_JAEHFW010000001.1"/>
</dbReference>
<keyword evidence="1" id="KW-0732">Signal</keyword>
<evidence type="ECO:0000313" key="2">
    <source>
        <dbReference type="EMBL" id="MBK0378977.1"/>
    </source>
</evidence>
<gene>
    <name evidence="2" type="ORF">I5M19_06645</name>
</gene>
<dbReference type="EMBL" id="JAEHFW010000001">
    <property type="protein sequence ID" value="MBK0378977.1"/>
    <property type="molecule type" value="Genomic_DNA"/>
</dbReference>
<feature type="signal peptide" evidence="1">
    <location>
        <begin position="1"/>
        <end position="27"/>
    </location>
</feature>
<keyword evidence="3" id="KW-1185">Reference proteome</keyword>
<name>A0A934PSU6_9SPHI</name>
<feature type="chain" id="PRO_5037657648" description="Lipoprotein" evidence="1">
    <location>
        <begin position="28"/>
        <end position="261"/>
    </location>
</feature>
<protein>
    <recommendedName>
        <fullName evidence="4">Lipoprotein</fullName>
    </recommendedName>
</protein>
<dbReference type="Proteomes" id="UP000613193">
    <property type="component" value="Unassembled WGS sequence"/>
</dbReference>
<sequence>MLKRTRLKSVFILLTAVAFTYTSCQKAATNTNSSKPDNATISAQIALNLYNSINGTYGGVNVGDGLPVIHGASSNGLKVNDISCGTTTESPISYTTNSGDTVKSTVTGHSSYTINCDETNFSILGYTLVDSTTTIGTAPGYNFHYIIKENYDVATLNSTYTLVSLKGTQTSVISTASTTSADESTSQTNEYTLKDFQIKGHDGNPTTIIAGTALFVVNGTKNGESYSFTGSIEFMPTDKAKLSFDGKVFMVNLLTGKSTQI</sequence>
<proteinExistence type="predicted"/>
<comment type="caution">
    <text evidence="2">The sequence shown here is derived from an EMBL/GenBank/DDBJ whole genome shotgun (WGS) entry which is preliminary data.</text>
</comment>
<organism evidence="2 3">
    <name type="scientific">Mucilaginibacter segetis</name>
    <dbReference type="NCBI Taxonomy" id="2793071"/>
    <lineage>
        <taxon>Bacteria</taxon>
        <taxon>Pseudomonadati</taxon>
        <taxon>Bacteroidota</taxon>
        <taxon>Sphingobacteriia</taxon>
        <taxon>Sphingobacteriales</taxon>
        <taxon>Sphingobacteriaceae</taxon>
        <taxon>Mucilaginibacter</taxon>
    </lineage>
</organism>
<evidence type="ECO:0008006" key="4">
    <source>
        <dbReference type="Google" id="ProtNLM"/>
    </source>
</evidence>
<accession>A0A934PSU6</accession>
<evidence type="ECO:0000256" key="1">
    <source>
        <dbReference type="SAM" id="SignalP"/>
    </source>
</evidence>
<evidence type="ECO:0000313" key="3">
    <source>
        <dbReference type="Proteomes" id="UP000613193"/>
    </source>
</evidence>
<dbReference type="AlphaFoldDB" id="A0A934PSU6"/>
<reference evidence="2" key="1">
    <citation type="submission" date="2020-12" db="EMBL/GenBank/DDBJ databases">
        <title>Bacterial novel species Mucilaginibacter sp. SD-g isolated from soil.</title>
        <authorList>
            <person name="Jung H.-Y."/>
        </authorList>
    </citation>
    <scope>NUCLEOTIDE SEQUENCE</scope>
    <source>
        <strain evidence="2">SD-g</strain>
    </source>
</reference>